<proteinExistence type="predicted"/>
<feature type="non-terminal residue" evidence="1">
    <location>
        <position position="1"/>
    </location>
</feature>
<reference evidence="1 2" key="1">
    <citation type="submission" date="2012-07" db="EMBL/GenBank/DDBJ databases">
        <title>Draft genome sequence of Desulfovibrio magneticus str. Maddingley MBC34 obtained from a metagenomic sequence of a methanogenic enrichment isolated from coal-seam formation water in Victoria, Australia.</title>
        <authorList>
            <person name="Greenfield P."/>
            <person name="Hendry P."/>
            <person name="Li D."/>
            <person name="Rosewarne C.P."/>
            <person name="Tran-Dinh N."/>
            <person name="Elbourne L.D.H."/>
            <person name="Paulsen I.T."/>
            <person name="Midgley D.J."/>
        </authorList>
    </citation>
    <scope>NUCLEOTIDE SEQUENCE [LARGE SCALE GENOMIC DNA]</scope>
    <source>
        <strain evidence="2">Maddingley MBC34</strain>
    </source>
</reference>
<accession>K6FKQ8</accession>
<name>K6FKQ8_9BACT</name>
<organism evidence="1 2">
    <name type="scientific">Solidesulfovibrio magneticus str. Maddingley MBC34</name>
    <dbReference type="NCBI Taxonomy" id="1206767"/>
    <lineage>
        <taxon>Bacteria</taxon>
        <taxon>Pseudomonadati</taxon>
        <taxon>Thermodesulfobacteriota</taxon>
        <taxon>Desulfovibrionia</taxon>
        <taxon>Desulfovibrionales</taxon>
        <taxon>Desulfovibrionaceae</taxon>
        <taxon>Solidesulfovibrio</taxon>
    </lineage>
</organism>
<gene>
    <name evidence="1" type="ORF">B193_2153</name>
</gene>
<evidence type="ECO:0000313" key="2">
    <source>
        <dbReference type="Proteomes" id="UP000006272"/>
    </source>
</evidence>
<dbReference type="AlphaFoldDB" id="K6FKQ8"/>
<dbReference type="Proteomes" id="UP000006272">
    <property type="component" value="Unassembled WGS sequence"/>
</dbReference>
<dbReference type="EMBL" id="ALAO01000169">
    <property type="protein sequence ID" value="EKO39127.1"/>
    <property type="molecule type" value="Genomic_DNA"/>
</dbReference>
<comment type="caution">
    <text evidence="1">The sequence shown here is derived from an EMBL/GenBank/DDBJ whole genome shotgun (WGS) entry which is preliminary data.</text>
</comment>
<protein>
    <submittedName>
        <fullName evidence="1">Uncharacterized protein</fullName>
    </submittedName>
</protein>
<sequence length="35" mass="3232">SGGLSPPAAGGILSSPLLSALSSYNPGFAALVAST</sequence>
<evidence type="ECO:0000313" key="1">
    <source>
        <dbReference type="EMBL" id="EKO39127.1"/>
    </source>
</evidence>